<name>A0ABQ2DG35_9DEIO</name>
<dbReference type="Proteomes" id="UP000632222">
    <property type="component" value="Unassembled WGS sequence"/>
</dbReference>
<proteinExistence type="predicted"/>
<accession>A0ABQ2DG35</accession>
<comment type="caution">
    <text evidence="1">The sequence shown here is derived from an EMBL/GenBank/DDBJ whole genome shotgun (WGS) entry which is preliminary data.</text>
</comment>
<dbReference type="RefSeq" id="WP_189008369.1">
    <property type="nucleotide sequence ID" value="NZ_BMOD01000036.1"/>
</dbReference>
<reference evidence="2" key="1">
    <citation type="journal article" date="2019" name="Int. J. Syst. Evol. Microbiol.">
        <title>The Global Catalogue of Microorganisms (GCM) 10K type strain sequencing project: providing services to taxonomists for standard genome sequencing and annotation.</title>
        <authorList>
            <consortium name="The Broad Institute Genomics Platform"/>
            <consortium name="The Broad Institute Genome Sequencing Center for Infectious Disease"/>
            <person name="Wu L."/>
            <person name="Ma J."/>
        </authorList>
    </citation>
    <scope>NUCLEOTIDE SEQUENCE [LARGE SCALE GENOMIC DNA]</scope>
    <source>
        <strain evidence="2">JCM 14370</strain>
    </source>
</reference>
<protein>
    <submittedName>
        <fullName evidence="1">Uncharacterized protein</fullName>
    </submittedName>
</protein>
<keyword evidence="2" id="KW-1185">Reference proteome</keyword>
<evidence type="ECO:0000313" key="2">
    <source>
        <dbReference type="Proteomes" id="UP000632222"/>
    </source>
</evidence>
<sequence length="98" mass="11411">MAQDEKHLSLDTPLNSLAPGDYRIELKAKNAALTWLLKFIANNGGTWDFWGKVIIPALEEQNPHIKMPRSNFVAGKFRPRKGWDEKDKTFWFWIKVVK</sequence>
<organism evidence="1 2">
    <name type="scientific">Deinococcus roseus</name>
    <dbReference type="NCBI Taxonomy" id="392414"/>
    <lineage>
        <taxon>Bacteria</taxon>
        <taxon>Thermotogati</taxon>
        <taxon>Deinococcota</taxon>
        <taxon>Deinococci</taxon>
        <taxon>Deinococcales</taxon>
        <taxon>Deinococcaceae</taxon>
        <taxon>Deinococcus</taxon>
    </lineage>
</organism>
<dbReference type="EMBL" id="BMOD01000036">
    <property type="protein sequence ID" value="GGJ56504.1"/>
    <property type="molecule type" value="Genomic_DNA"/>
</dbReference>
<gene>
    <name evidence="1" type="ORF">GCM10008938_48330</name>
</gene>
<evidence type="ECO:0000313" key="1">
    <source>
        <dbReference type="EMBL" id="GGJ56504.1"/>
    </source>
</evidence>